<evidence type="ECO:0000313" key="2">
    <source>
        <dbReference type="Proteomes" id="UP000724874"/>
    </source>
</evidence>
<sequence>MRSVKGGKYTLALLSSFRPTYLFHILLFFLSNLRDLSVLTRLIWPWSVDSKRSTFSISQKPSRVMTNIVPIRTTNTSADLLSMLLRVTTKR</sequence>
<dbReference type="EMBL" id="JADNYJ010000011">
    <property type="protein sequence ID" value="KAF8908643.1"/>
    <property type="molecule type" value="Genomic_DNA"/>
</dbReference>
<organism evidence="1 2">
    <name type="scientific">Gymnopilus junonius</name>
    <name type="common">Spectacular rustgill mushroom</name>
    <name type="synonym">Gymnopilus spectabilis subsp. junonius</name>
    <dbReference type="NCBI Taxonomy" id="109634"/>
    <lineage>
        <taxon>Eukaryota</taxon>
        <taxon>Fungi</taxon>
        <taxon>Dikarya</taxon>
        <taxon>Basidiomycota</taxon>
        <taxon>Agaricomycotina</taxon>
        <taxon>Agaricomycetes</taxon>
        <taxon>Agaricomycetidae</taxon>
        <taxon>Agaricales</taxon>
        <taxon>Agaricineae</taxon>
        <taxon>Hymenogastraceae</taxon>
        <taxon>Gymnopilus</taxon>
    </lineage>
</organism>
<proteinExistence type="predicted"/>
<name>A0A9P5NXI0_GYMJU</name>
<evidence type="ECO:0000313" key="1">
    <source>
        <dbReference type="EMBL" id="KAF8908643.1"/>
    </source>
</evidence>
<accession>A0A9P5NXI0</accession>
<dbReference type="Proteomes" id="UP000724874">
    <property type="component" value="Unassembled WGS sequence"/>
</dbReference>
<gene>
    <name evidence="1" type="ORF">CPB84DRAFT_1767153</name>
</gene>
<reference evidence="1" key="1">
    <citation type="submission" date="2020-11" db="EMBL/GenBank/DDBJ databases">
        <authorList>
            <consortium name="DOE Joint Genome Institute"/>
            <person name="Ahrendt S."/>
            <person name="Riley R."/>
            <person name="Andreopoulos W."/>
            <person name="LaButti K."/>
            <person name="Pangilinan J."/>
            <person name="Ruiz-duenas F.J."/>
            <person name="Barrasa J.M."/>
            <person name="Sanchez-Garcia M."/>
            <person name="Camarero S."/>
            <person name="Miyauchi S."/>
            <person name="Serrano A."/>
            <person name="Linde D."/>
            <person name="Babiker R."/>
            <person name="Drula E."/>
            <person name="Ayuso-Fernandez I."/>
            <person name="Pacheco R."/>
            <person name="Padilla G."/>
            <person name="Ferreira P."/>
            <person name="Barriuso J."/>
            <person name="Kellner H."/>
            <person name="Castanera R."/>
            <person name="Alfaro M."/>
            <person name="Ramirez L."/>
            <person name="Pisabarro A.G."/>
            <person name="Kuo A."/>
            <person name="Tritt A."/>
            <person name="Lipzen A."/>
            <person name="He G."/>
            <person name="Yan M."/>
            <person name="Ng V."/>
            <person name="Cullen D."/>
            <person name="Martin F."/>
            <person name="Rosso M.-N."/>
            <person name="Henrissat B."/>
            <person name="Hibbett D."/>
            <person name="Martinez A.T."/>
            <person name="Grigoriev I.V."/>
        </authorList>
    </citation>
    <scope>NUCLEOTIDE SEQUENCE</scope>
    <source>
        <strain evidence="1">AH 44721</strain>
    </source>
</reference>
<keyword evidence="2" id="KW-1185">Reference proteome</keyword>
<dbReference type="AlphaFoldDB" id="A0A9P5NXI0"/>
<protein>
    <submittedName>
        <fullName evidence="1">Uncharacterized protein</fullName>
    </submittedName>
</protein>
<comment type="caution">
    <text evidence="1">The sequence shown here is derived from an EMBL/GenBank/DDBJ whole genome shotgun (WGS) entry which is preliminary data.</text>
</comment>